<proteinExistence type="inferred from homology"/>
<keyword evidence="4 7" id="KW-0812">Transmembrane</keyword>
<dbReference type="InterPro" id="IPR021368">
    <property type="entry name" value="T7SS_EccE"/>
</dbReference>
<name>A0A255DFS1_9MYCO</name>
<dbReference type="Proteomes" id="UP000216063">
    <property type="component" value="Unassembled WGS sequence"/>
</dbReference>
<dbReference type="GO" id="GO:0005886">
    <property type="term" value="C:plasma membrane"/>
    <property type="evidence" value="ECO:0007669"/>
    <property type="project" value="UniProtKB-SubCell"/>
</dbReference>
<feature type="transmembrane region" description="Helical" evidence="7">
    <location>
        <begin position="12"/>
        <end position="31"/>
    </location>
</feature>
<keyword evidence="3" id="KW-1003">Cell membrane</keyword>
<feature type="domain" description="Type VII secretion system protein EccE" evidence="8">
    <location>
        <begin position="110"/>
        <end position="162"/>
    </location>
</feature>
<evidence type="ECO:0000256" key="7">
    <source>
        <dbReference type="SAM" id="Phobius"/>
    </source>
</evidence>
<evidence type="ECO:0000256" key="3">
    <source>
        <dbReference type="ARBA" id="ARBA00022475"/>
    </source>
</evidence>
<dbReference type="OrthoDB" id="4760969at2"/>
<evidence type="ECO:0000256" key="2">
    <source>
        <dbReference type="ARBA" id="ARBA00007759"/>
    </source>
</evidence>
<dbReference type="AlphaFoldDB" id="A0A255DFS1"/>
<comment type="similarity">
    <text evidence="2">Belongs to the EccE family.</text>
</comment>
<keyword evidence="10" id="KW-1185">Reference proteome</keyword>
<sequence>MAYPWHTEPHRWAFAVAAAVVLALFGSWRGLHVTTILMRRLVLLRRKQRRERGAHQLVEQIGADARTTVVLRVVDAGAQDLPVDLIAGYLDRYGVRCESVRLTSRDTAIGRTTWIGLTMSAAANLTALQARSTRIPLRKTADLTARRLADELRERGWAVTATDLKIPDMLGPQVTEHWRAVADGQSGYVAAYGVDGDSVPESLAALRSHGFGEVWTAVELSRGGVAVACAIRTPNLPGAAAPADGLVLRRGAQRDALRALIPSSTRSLDADVSEVDRRSIARWMANGAPVRI</sequence>
<accession>A0A255DFS1</accession>
<evidence type="ECO:0000313" key="9">
    <source>
        <dbReference type="EMBL" id="OYN76085.1"/>
    </source>
</evidence>
<evidence type="ECO:0000256" key="6">
    <source>
        <dbReference type="ARBA" id="ARBA00023136"/>
    </source>
</evidence>
<evidence type="ECO:0000313" key="10">
    <source>
        <dbReference type="Proteomes" id="UP000216063"/>
    </source>
</evidence>
<dbReference type="Pfam" id="PF11203">
    <property type="entry name" value="EccE"/>
    <property type="match status" value="1"/>
</dbReference>
<evidence type="ECO:0000256" key="1">
    <source>
        <dbReference type="ARBA" id="ARBA00004236"/>
    </source>
</evidence>
<evidence type="ECO:0000256" key="4">
    <source>
        <dbReference type="ARBA" id="ARBA00022692"/>
    </source>
</evidence>
<protein>
    <submittedName>
        <fullName evidence="9">Type VII secretion protein EccE</fullName>
    </submittedName>
</protein>
<reference evidence="9 10" key="1">
    <citation type="submission" date="2017-07" db="EMBL/GenBank/DDBJ databases">
        <title>The new phylogeny of genus Mycobacterium.</title>
        <authorList>
            <person name="Tortoli E."/>
            <person name="Trovato A."/>
            <person name="Cirillo D.M."/>
        </authorList>
    </citation>
    <scope>NUCLEOTIDE SEQUENCE [LARGE SCALE GENOMIC DNA]</scope>
    <source>
        <strain evidence="9 10">ATCC 33027</strain>
    </source>
</reference>
<keyword evidence="6 7" id="KW-0472">Membrane</keyword>
<dbReference type="EMBL" id="NOZR01000024">
    <property type="protein sequence ID" value="OYN76085.1"/>
    <property type="molecule type" value="Genomic_DNA"/>
</dbReference>
<organism evidence="9 10">
    <name type="scientific">Mycolicibacterium sphagni</name>
    <dbReference type="NCBI Taxonomy" id="1786"/>
    <lineage>
        <taxon>Bacteria</taxon>
        <taxon>Bacillati</taxon>
        <taxon>Actinomycetota</taxon>
        <taxon>Actinomycetes</taxon>
        <taxon>Mycobacteriales</taxon>
        <taxon>Mycobacteriaceae</taxon>
        <taxon>Mycolicibacterium</taxon>
    </lineage>
</organism>
<keyword evidence="5 7" id="KW-1133">Transmembrane helix</keyword>
<evidence type="ECO:0000259" key="8">
    <source>
        <dbReference type="Pfam" id="PF11203"/>
    </source>
</evidence>
<evidence type="ECO:0000256" key="5">
    <source>
        <dbReference type="ARBA" id="ARBA00022989"/>
    </source>
</evidence>
<gene>
    <name evidence="9" type="primary">eccE</name>
    <name evidence="9" type="ORF">CG716_23355</name>
</gene>
<comment type="subcellular location">
    <subcellularLocation>
        <location evidence="1">Cell membrane</location>
    </subcellularLocation>
</comment>
<dbReference type="InterPro" id="IPR050051">
    <property type="entry name" value="EccE_dom"/>
</dbReference>
<dbReference type="NCBIfam" id="TIGR03923">
    <property type="entry name" value="T7SS_EccE"/>
    <property type="match status" value="1"/>
</dbReference>
<comment type="caution">
    <text evidence="9">The sequence shown here is derived from an EMBL/GenBank/DDBJ whole genome shotgun (WGS) entry which is preliminary data.</text>
</comment>